<evidence type="ECO:0000256" key="10">
    <source>
        <dbReference type="ARBA" id="ARBA00022723"/>
    </source>
</evidence>
<keyword evidence="14" id="KW-0256">Endoplasmic reticulum</keyword>
<dbReference type="GO" id="GO:0010008">
    <property type="term" value="C:endosome membrane"/>
    <property type="evidence" value="ECO:0007669"/>
    <property type="project" value="UniProtKB-SubCell"/>
</dbReference>
<dbReference type="CDD" id="cd16808">
    <property type="entry name" value="RING_CH-C4HC3_MARCH2"/>
    <property type="match status" value="1"/>
</dbReference>
<name>A0A8C9TWI3_SCLFO</name>
<comment type="pathway">
    <text evidence="5">Protein modification; protein ubiquitination.</text>
</comment>
<keyword evidence="16" id="KW-1133">Transmembrane helix</keyword>
<keyword evidence="17" id="KW-0472">Membrane</keyword>
<dbReference type="PANTHER" id="PTHR46065">
    <property type="entry name" value="E3 UBIQUITIN-PROTEIN LIGASE MARCH 2/3 FAMILY MEMBER"/>
    <property type="match status" value="1"/>
</dbReference>
<reference evidence="25" key="3">
    <citation type="submission" date="2025-09" db="UniProtKB">
        <authorList>
            <consortium name="Ensembl"/>
        </authorList>
    </citation>
    <scope>IDENTIFICATION</scope>
</reference>
<organism evidence="25 26">
    <name type="scientific">Scleropages formosus</name>
    <name type="common">Asian bonytongue</name>
    <name type="synonym">Osteoglossum formosum</name>
    <dbReference type="NCBI Taxonomy" id="113540"/>
    <lineage>
        <taxon>Eukaryota</taxon>
        <taxon>Metazoa</taxon>
        <taxon>Chordata</taxon>
        <taxon>Craniata</taxon>
        <taxon>Vertebrata</taxon>
        <taxon>Euteleostomi</taxon>
        <taxon>Actinopterygii</taxon>
        <taxon>Neopterygii</taxon>
        <taxon>Teleostei</taxon>
        <taxon>Osteoglossocephala</taxon>
        <taxon>Osteoglossomorpha</taxon>
        <taxon>Osteoglossiformes</taxon>
        <taxon>Osteoglossidae</taxon>
        <taxon>Scleropages</taxon>
    </lineage>
</organism>
<dbReference type="GO" id="GO:0061630">
    <property type="term" value="F:ubiquitin protein ligase activity"/>
    <property type="evidence" value="ECO:0007669"/>
    <property type="project" value="UniProtKB-EC"/>
</dbReference>
<evidence type="ECO:0000256" key="5">
    <source>
        <dbReference type="ARBA" id="ARBA00004906"/>
    </source>
</evidence>
<keyword evidence="12" id="KW-0863">Zinc-finger</keyword>
<evidence type="ECO:0000256" key="14">
    <source>
        <dbReference type="ARBA" id="ARBA00022824"/>
    </source>
</evidence>
<dbReference type="GO" id="GO:0005765">
    <property type="term" value="C:lysosomal membrane"/>
    <property type="evidence" value="ECO:0007669"/>
    <property type="project" value="UniProtKB-SubCell"/>
</dbReference>
<keyword evidence="18" id="KW-0458">Lysosome</keyword>
<evidence type="ECO:0000256" key="23">
    <source>
        <dbReference type="SAM" id="MobiDB-lite"/>
    </source>
</evidence>
<dbReference type="EC" id="2.3.2.27" evidence="6"/>
<feature type="domain" description="RING-CH-type" evidence="24">
    <location>
        <begin position="56"/>
        <end position="116"/>
    </location>
</feature>
<keyword evidence="8" id="KW-0808">Transferase</keyword>
<dbReference type="FunFam" id="3.30.40.10:FF:000119">
    <property type="entry name" value="E3 ubiquitin-protein ligase MARCH2"/>
    <property type="match status" value="1"/>
</dbReference>
<comment type="subcellular location">
    <subcellularLocation>
        <location evidence="4">Endoplasmic reticulum membrane</location>
        <topology evidence="4">Multi-pass membrane protein</topology>
    </subcellularLocation>
    <subcellularLocation>
        <location evidence="3">Endosome membrane</location>
        <topology evidence="3">Multi-pass membrane protein</topology>
    </subcellularLocation>
    <subcellularLocation>
        <location evidence="2">Lysosome membrane</location>
        <topology evidence="2">Multi-pass membrane protein</topology>
    </subcellularLocation>
</comment>
<evidence type="ECO:0000256" key="6">
    <source>
        <dbReference type="ARBA" id="ARBA00012483"/>
    </source>
</evidence>
<evidence type="ECO:0000313" key="26">
    <source>
        <dbReference type="Proteomes" id="UP000694397"/>
    </source>
</evidence>
<evidence type="ECO:0000256" key="8">
    <source>
        <dbReference type="ARBA" id="ARBA00022679"/>
    </source>
</evidence>
<dbReference type="SUPFAM" id="SSF57850">
    <property type="entry name" value="RING/U-box"/>
    <property type="match status" value="1"/>
</dbReference>
<dbReference type="GO" id="GO:0005789">
    <property type="term" value="C:endoplasmic reticulum membrane"/>
    <property type="evidence" value="ECO:0007669"/>
    <property type="project" value="UniProtKB-SubCell"/>
</dbReference>
<evidence type="ECO:0000256" key="21">
    <source>
        <dbReference type="ARBA" id="ARBA00043183"/>
    </source>
</evidence>
<evidence type="ECO:0000256" key="13">
    <source>
        <dbReference type="ARBA" id="ARBA00022786"/>
    </source>
</evidence>
<dbReference type="Pfam" id="PF12906">
    <property type="entry name" value="RINGv"/>
    <property type="match status" value="1"/>
</dbReference>
<dbReference type="GeneTree" id="ENSGT00940000158995"/>
<dbReference type="OrthoDB" id="273089at2759"/>
<dbReference type="InterPro" id="IPR013083">
    <property type="entry name" value="Znf_RING/FYVE/PHD"/>
</dbReference>
<evidence type="ECO:0000256" key="11">
    <source>
        <dbReference type="ARBA" id="ARBA00022753"/>
    </source>
</evidence>
<proteinExistence type="predicted"/>
<evidence type="ECO:0000313" key="25">
    <source>
        <dbReference type="Ensembl" id="ENSSFOP00015059587.1"/>
    </source>
</evidence>
<reference evidence="25 26" key="1">
    <citation type="submission" date="2019-04" db="EMBL/GenBank/DDBJ databases">
        <authorList>
            <consortium name="Wellcome Sanger Institute Data Sharing"/>
        </authorList>
    </citation>
    <scope>NUCLEOTIDE SEQUENCE [LARGE SCALE GENOMIC DNA]</scope>
</reference>
<evidence type="ECO:0000256" key="1">
    <source>
        <dbReference type="ARBA" id="ARBA00000900"/>
    </source>
</evidence>
<dbReference type="AlphaFoldDB" id="A0A8C9TWI3"/>
<evidence type="ECO:0000256" key="22">
    <source>
        <dbReference type="ARBA" id="ARBA00043232"/>
    </source>
</evidence>
<dbReference type="PROSITE" id="PS51292">
    <property type="entry name" value="ZF_RING_CH"/>
    <property type="match status" value="1"/>
</dbReference>
<evidence type="ECO:0000256" key="4">
    <source>
        <dbReference type="ARBA" id="ARBA00004477"/>
    </source>
</evidence>
<protein>
    <recommendedName>
        <fullName evidence="19">E3 ubiquitin-protein ligase MARCHF2</fullName>
        <ecNumber evidence="6">2.3.2.27</ecNumber>
    </recommendedName>
    <alternativeName>
        <fullName evidence="21">Membrane-associated RING finger protein 2</fullName>
    </alternativeName>
    <alternativeName>
        <fullName evidence="20">Membrane-associated RING-CH protein II</fullName>
    </alternativeName>
    <alternativeName>
        <fullName evidence="22">RING-type E3 ubiquitin transferase MARCHF2</fullName>
    </alternativeName>
</protein>
<evidence type="ECO:0000256" key="20">
    <source>
        <dbReference type="ARBA" id="ARBA00042437"/>
    </source>
</evidence>
<dbReference type="KEGG" id="sfm:108921615"/>
<keyword evidence="7" id="KW-0254">Endocytosis</keyword>
<dbReference type="SMART" id="SM00744">
    <property type="entry name" value="RINGv"/>
    <property type="match status" value="1"/>
</dbReference>
<evidence type="ECO:0000259" key="24">
    <source>
        <dbReference type="PROSITE" id="PS51292"/>
    </source>
</evidence>
<dbReference type="GO" id="GO:0008270">
    <property type="term" value="F:zinc ion binding"/>
    <property type="evidence" value="ECO:0007669"/>
    <property type="project" value="UniProtKB-KW"/>
</dbReference>
<keyword evidence="13" id="KW-0833">Ubl conjugation pathway</keyword>
<keyword evidence="26" id="KW-1185">Reference proteome</keyword>
<sequence length="252" mass="26529">MTTGQCCHLPGSLCDCTGGADLSKAVQEADGRQARYVTQVTTKDGRLLSTVIRALGMQSDGPICRICHEGGNGEGLLSPCDCTGTLGTVHRSCLEKWLSSSNTSYCELCHTEFSVERRPRPLTEVSGPFLTSLLEGCLLRALLVPAARPSLPRFPSSLCSGSRTRGRGTRRGRSSAIWSASSSSRPWPPSRGGSACGGPRITCTSTAGWRPWASSPSPSPSSPSTSCGPWCPSATTVSCTRSGGEPIRRSGY</sequence>
<feature type="compositionally biased region" description="Low complexity" evidence="23">
    <location>
        <begin position="174"/>
        <end position="193"/>
    </location>
</feature>
<feature type="compositionally biased region" description="Low complexity" evidence="23">
    <location>
        <begin position="211"/>
        <end position="231"/>
    </location>
</feature>
<evidence type="ECO:0000256" key="19">
    <source>
        <dbReference type="ARBA" id="ARBA00040156"/>
    </source>
</evidence>
<dbReference type="Proteomes" id="UP000694397">
    <property type="component" value="Chromosome 25"/>
</dbReference>
<comment type="catalytic activity">
    <reaction evidence="1">
        <text>S-ubiquitinyl-[E2 ubiquitin-conjugating enzyme]-L-cysteine + [acceptor protein]-L-lysine = [E2 ubiquitin-conjugating enzyme]-L-cysteine + N(6)-ubiquitinyl-[acceptor protein]-L-lysine.</text>
        <dbReference type="EC" id="2.3.2.27"/>
    </reaction>
</comment>
<keyword evidence="15" id="KW-0862">Zinc</keyword>
<keyword evidence="10" id="KW-0479">Metal-binding</keyword>
<dbReference type="GO" id="GO:0006897">
    <property type="term" value="P:endocytosis"/>
    <property type="evidence" value="ECO:0007669"/>
    <property type="project" value="UniProtKB-KW"/>
</dbReference>
<dbReference type="GO" id="GO:0016567">
    <property type="term" value="P:protein ubiquitination"/>
    <property type="evidence" value="ECO:0007669"/>
    <property type="project" value="TreeGrafter"/>
</dbReference>
<dbReference type="InterPro" id="IPR011016">
    <property type="entry name" value="Znf_RING-CH"/>
</dbReference>
<gene>
    <name evidence="25" type="primary">MARCHF2</name>
</gene>
<keyword evidence="11" id="KW-0967">Endosome</keyword>
<evidence type="ECO:0000256" key="3">
    <source>
        <dbReference type="ARBA" id="ARBA00004337"/>
    </source>
</evidence>
<dbReference type="PANTHER" id="PTHR46065:SF4">
    <property type="entry name" value="E3 UBIQUITIN-PROTEIN LIGASE MARCHF2"/>
    <property type="match status" value="1"/>
</dbReference>
<evidence type="ECO:0000256" key="17">
    <source>
        <dbReference type="ARBA" id="ARBA00023136"/>
    </source>
</evidence>
<evidence type="ECO:0000256" key="9">
    <source>
        <dbReference type="ARBA" id="ARBA00022692"/>
    </source>
</evidence>
<feature type="compositionally biased region" description="Basic residues" evidence="23">
    <location>
        <begin position="164"/>
        <end position="173"/>
    </location>
</feature>
<dbReference type="Gene3D" id="3.30.40.10">
    <property type="entry name" value="Zinc/RING finger domain, C3HC4 (zinc finger)"/>
    <property type="match status" value="1"/>
</dbReference>
<evidence type="ECO:0000256" key="7">
    <source>
        <dbReference type="ARBA" id="ARBA00022583"/>
    </source>
</evidence>
<evidence type="ECO:0000256" key="2">
    <source>
        <dbReference type="ARBA" id="ARBA00004155"/>
    </source>
</evidence>
<evidence type="ECO:0000256" key="15">
    <source>
        <dbReference type="ARBA" id="ARBA00022833"/>
    </source>
</evidence>
<dbReference type="Ensembl" id="ENSSFOT00015071843.1">
    <property type="protein sequence ID" value="ENSSFOP00015059587.1"/>
    <property type="gene ID" value="ENSSFOG00015009018.2"/>
</dbReference>
<evidence type="ECO:0000256" key="12">
    <source>
        <dbReference type="ARBA" id="ARBA00022771"/>
    </source>
</evidence>
<evidence type="ECO:0000256" key="16">
    <source>
        <dbReference type="ARBA" id="ARBA00022989"/>
    </source>
</evidence>
<accession>A0A8C9TWI3</accession>
<evidence type="ECO:0000256" key="18">
    <source>
        <dbReference type="ARBA" id="ARBA00023228"/>
    </source>
</evidence>
<reference evidence="25" key="2">
    <citation type="submission" date="2025-08" db="UniProtKB">
        <authorList>
            <consortium name="Ensembl"/>
        </authorList>
    </citation>
    <scope>IDENTIFICATION</scope>
</reference>
<feature type="region of interest" description="Disordered" evidence="23">
    <location>
        <begin position="158"/>
        <end position="231"/>
    </location>
</feature>
<keyword evidence="9" id="KW-0812">Transmembrane</keyword>